<evidence type="ECO:0000313" key="3">
    <source>
        <dbReference type="Proteomes" id="UP001620626"/>
    </source>
</evidence>
<organism evidence="2 3">
    <name type="scientific">Heterodera trifolii</name>
    <dbReference type="NCBI Taxonomy" id="157864"/>
    <lineage>
        <taxon>Eukaryota</taxon>
        <taxon>Metazoa</taxon>
        <taxon>Ecdysozoa</taxon>
        <taxon>Nematoda</taxon>
        <taxon>Chromadorea</taxon>
        <taxon>Rhabditida</taxon>
        <taxon>Tylenchina</taxon>
        <taxon>Tylenchomorpha</taxon>
        <taxon>Tylenchoidea</taxon>
        <taxon>Heteroderidae</taxon>
        <taxon>Heteroderinae</taxon>
        <taxon>Heterodera</taxon>
    </lineage>
</organism>
<evidence type="ECO:0000313" key="2">
    <source>
        <dbReference type="EMBL" id="KAL3104476.1"/>
    </source>
</evidence>
<reference evidence="2 3" key="1">
    <citation type="submission" date="2024-10" db="EMBL/GenBank/DDBJ databases">
        <authorList>
            <person name="Kim D."/>
        </authorList>
    </citation>
    <scope>NUCLEOTIDE SEQUENCE [LARGE SCALE GENOMIC DNA]</scope>
    <source>
        <strain evidence="2">BH-2024</strain>
    </source>
</reference>
<accession>A0ABD2KNE7</accession>
<feature type="compositionally biased region" description="Basic and acidic residues" evidence="1">
    <location>
        <begin position="379"/>
        <end position="405"/>
    </location>
</feature>
<dbReference type="EMBL" id="JBICBT010000710">
    <property type="protein sequence ID" value="KAL3104476.1"/>
    <property type="molecule type" value="Genomic_DNA"/>
</dbReference>
<proteinExistence type="predicted"/>
<feature type="region of interest" description="Disordered" evidence="1">
    <location>
        <begin position="305"/>
        <end position="420"/>
    </location>
</feature>
<feature type="region of interest" description="Disordered" evidence="1">
    <location>
        <begin position="432"/>
        <end position="453"/>
    </location>
</feature>
<protein>
    <submittedName>
        <fullName evidence="2">Uncharacterized protein</fullName>
    </submittedName>
</protein>
<feature type="compositionally biased region" description="Gly residues" evidence="1">
    <location>
        <begin position="347"/>
        <end position="357"/>
    </location>
</feature>
<comment type="caution">
    <text evidence="2">The sequence shown here is derived from an EMBL/GenBank/DDBJ whole genome shotgun (WGS) entry which is preliminary data.</text>
</comment>
<keyword evidence="3" id="KW-1185">Reference proteome</keyword>
<sequence>MGMGGVCVAVHSEVRKRGGRGETFELLKKFRRHIRHHFERSFQDAPPTRAPPRLAQQNPRTPCPIDFKFHRPSFHHPQCRMAKKFRLRHHFERSFPDAPPPRAPPRLEQQYSRTPCPIDFKFHRPSFHHPQCQTAKKFRLRHHFERSFQDAPPPRAPPRLAQQNSRIPCHHSTISLAERRKNFASGTILSGVFPTPRPLAHPETCAAKLAHPLHHFEWSFPDAPPPRAPPRLAQQNSRIPCPIDFKFHRPSFHHPQCQTAKKFRLYHNFEWSFPDAPPLAHPETCAAKLAHPLSDRLQISQAIIPPPPKLNGGERGSAAMARGGPRRQREGVRGREGVRAEGTTEWWGGGRGNGERGGSAPTDDRMVERGPRKRGVRAVGERARGDGDRGSVEERGSARPRERAGRGATRGEGSAPFNAKYHGPANCIGGRLVNASGQPHSRVQSRAAKLSRI</sequence>
<dbReference type="Proteomes" id="UP001620626">
    <property type="component" value="Unassembled WGS sequence"/>
</dbReference>
<gene>
    <name evidence="2" type="ORF">niasHT_027186</name>
</gene>
<feature type="compositionally biased region" description="Polar residues" evidence="1">
    <location>
        <begin position="435"/>
        <end position="444"/>
    </location>
</feature>
<evidence type="ECO:0000256" key="1">
    <source>
        <dbReference type="SAM" id="MobiDB-lite"/>
    </source>
</evidence>
<dbReference type="AlphaFoldDB" id="A0ABD2KNE7"/>
<feature type="compositionally biased region" description="Basic and acidic residues" evidence="1">
    <location>
        <begin position="327"/>
        <end position="339"/>
    </location>
</feature>
<name>A0ABD2KNE7_9BILA</name>